<proteinExistence type="predicted"/>
<feature type="region of interest" description="Disordered" evidence="1">
    <location>
        <begin position="578"/>
        <end position="631"/>
    </location>
</feature>
<accession>A0A8H6I9E8</accession>
<sequence length="1228" mass="136691">MEEPSRSSALPEIDELQEHPSVNAPHGPIYLLKGRESEEWMNAVLDYVAPKPCPKNRADAVAQGYVVARAKDKPVFLWRNLDGSLLPKDDKKVVWARPGSSVKAEERRRMVEVRERAMGEDAELTADKAKLSEESGDWEGGIAFERNEGAESLSPSNRCYPLSTSYQASRSMNAPQRSRKTMGRPLDSHASLVKDILEVGAIAGMAGLSDGPEGLKEMVDTRAEYLNIPRVGSDCNTAFPSFQLNIASAVDADDDTDLAKSLGTFGSSHADSGDSASMVTAMTVMTRPHPDAEEDIFFIQDYGIAIVLDEFDTVYFCGLRFHGGSQPRYKFQDRTSDVVYVRLTLIGYSPSGFYDAVSSQAFLAVPTKEGVYKVLNEMSDWSKAMPFERRVSAQATYTSDGESIMSATSSFDHLARNIVQLVGYAIEQYPRYRLPRFDKEKILSALSFVENGERKSASSWEQGPGWSGDDVAIGKVYTEDLLTMPEEDLQRLHNSDVRSPYPYGNKKVYEHASKWQTHRLAMARTIPLCFASDKTDEFDAIANPTKRRSVTKHIREGGTVTKTSLPKKKAAKVIVAGVVSGKKRRRSDSSGDVPSKRKKARIPVTDTPKDADEPGSLRVVPHLTGRDSRSKKSETSIDFLKTCLEGQAVTAFLEYVTAHSKLATTSTVTIVDVHNASSQLRSMFHLNDIRGIWQLKEKLQAGHSLRTIETYAKRGQLMLLTGAAWYWLEDNMRRAYQASKTNGSHWLQRLATDVKYGISTGKAITLDASHYHIDVPEDEAVVTIKARRQHAMKLDTEENVLSVLRPVLVKWFAFPSTIQEAARGKLVTILVSRFGPGVVYLSDVWEVYDHISSSIDPTSRKPTTSSTDKWMSILTEALGGEDVDHVKEILVKVVDILAEATDGLVGHSTLEDMTTSTGLEGEVGSFRGTYRVVRYSVEEMNMFFDQIQRLYVILDSPAIAPVKPPRTALALEKRIFKFQELVFNNTDKKLPFRDKAISRRTVLQSGGPFSAANLRTRAGFFSVLVHRAITHQSDFLTIHGERMFSSLRDFKTRLAKYKGKEPTFFCTGSAYGAWTALKTTNSDQFWEASGKPAHTDWLLGSCKTTFESLVSKLSHSNEFPSIGPLIAYLIAADYAIAGVIDMPDDFTMGRLIFRIGKGGLKGLTALGFKVSTEDETADAFHALYDIVCKRISVERRAQMDFNVFVLEHMLCKFKRLSIKAYTDILECV</sequence>
<dbReference type="Proteomes" id="UP000521943">
    <property type="component" value="Unassembled WGS sequence"/>
</dbReference>
<reference evidence="2 3" key="1">
    <citation type="submission" date="2020-07" db="EMBL/GenBank/DDBJ databases">
        <title>Comparative genomics of pyrophilous fungi reveals a link between fire events and developmental genes.</title>
        <authorList>
            <consortium name="DOE Joint Genome Institute"/>
            <person name="Steindorff A.S."/>
            <person name="Carver A."/>
            <person name="Calhoun S."/>
            <person name="Stillman K."/>
            <person name="Liu H."/>
            <person name="Lipzen A."/>
            <person name="Pangilinan J."/>
            <person name="Labutti K."/>
            <person name="Bruns T.D."/>
            <person name="Grigoriev I.V."/>
        </authorList>
    </citation>
    <scope>NUCLEOTIDE SEQUENCE [LARGE SCALE GENOMIC DNA]</scope>
    <source>
        <strain evidence="2 3">CBS 144469</strain>
    </source>
</reference>
<dbReference type="EMBL" id="JACGCI010000014">
    <property type="protein sequence ID" value="KAF6759706.1"/>
    <property type="molecule type" value="Genomic_DNA"/>
</dbReference>
<gene>
    <name evidence="2" type="ORF">DFP72DRAFT_806004</name>
</gene>
<evidence type="ECO:0000256" key="1">
    <source>
        <dbReference type="SAM" id="MobiDB-lite"/>
    </source>
</evidence>
<dbReference type="OrthoDB" id="3061143at2759"/>
<evidence type="ECO:0000313" key="2">
    <source>
        <dbReference type="EMBL" id="KAF6759706.1"/>
    </source>
</evidence>
<feature type="region of interest" description="Disordered" evidence="1">
    <location>
        <begin position="1"/>
        <end position="27"/>
    </location>
</feature>
<comment type="caution">
    <text evidence="2">The sequence shown here is derived from an EMBL/GenBank/DDBJ whole genome shotgun (WGS) entry which is preliminary data.</text>
</comment>
<name>A0A8H6I9E8_9AGAR</name>
<keyword evidence="3" id="KW-1185">Reference proteome</keyword>
<evidence type="ECO:0000313" key="3">
    <source>
        <dbReference type="Proteomes" id="UP000521943"/>
    </source>
</evidence>
<organism evidence="2 3">
    <name type="scientific">Ephemerocybe angulata</name>
    <dbReference type="NCBI Taxonomy" id="980116"/>
    <lineage>
        <taxon>Eukaryota</taxon>
        <taxon>Fungi</taxon>
        <taxon>Dikarya</taxon>
        <taxon>Basidiomycota</taxon>
        <taxon>Agaricomycotina</taxon>
        <taxon>Agaricomycetes</taxon>
        <taxon>Agaricomycetidae</taxon>
        <taxon>Agaricales</taxon>
        <taxon>Agaricineae</taxon>
        <taxon>Psathyrellaceae</taxon>
        <taxon>Ephemerocybe</taxon>
    </lineage>
</organism>
<protein>
    <submittedName>
        <fullName evidence="2">Uncharacterized protein</fullName>
    </submittedName>
</protein>
<dbReference type="AlphaFoldDB" id="A0A8H6I9E8"/>